<name>A0A4S4L4A4_9AGAM</name>
<comment type="caution">
    <text evidence="2">The sequence shown here is derived from an EMBL/GenBank/DDBJ whole genome shotgun (WGS) entry which is preliminary data.</text>
</comment>
<dbReference type="AlphaFoldDB" id="A0A4S4L4A4"/>
<keyword evidence="3" id="KW-1185">Reference proteome</keyword>
<reference evidence="2" key="1">
    <citation type="submission" date="2019-02" db="EMBL/GenBank/DDBJ databases">
        <title>Genome sequencing of the rare red list fungi Bondarzewia mesenterica.</title>
        <authorList>
            <person name="Buettner E."/>
            <person name="Kellner H."/>
        </authorList>
    </citation>
    <scope>NUCLEOTIDE SEQUENCE [LARGE SCALE GENOMIC DNA]</scope>
    <source>
        <strain evidence="2">DSM 108281</strain>
    </source>
</reference>
<accession>A0A4S4L4A4</accession>
<evidence type="ECO:0000256" key="1">
    <source>
        <dbReference type="SAM" id="MobiDB-lite"/>
    </source>
</evidence>
<feature type="region of interest" description="Disordered" evidence="1">
    <location>
        <begin position="41"/>
        <end position="97"/>
    </location>
</feature>
<protein>
    <recommendedName>
        <fullName evidence="4">Fucose-specific lectin</fullName>
    </recommendedName>
</protein>
<dbReference type="EMBL" id="SGPL01000901">
    <property type="protein sequence ID" value="THH06242.1"/>
    <property type="molecule type" value="Genomic_DNA"/>
</dbReference>
<dbReference type="Gene3D" id="2.120.10.70">
    <property type="entry name" value="Fucose-specific lectin"/>
    <property type="match status" value="1"/>
</dbReference>
<dbReference type="Proteomes" id="UP000310158">
    <property type="component" value="Unassembled WGS sequence"/>
</dbReference>
<gene>
    <name evidence="2" type="ORF">EW146_g9675</name>
</gene>
<organism evidence="2 3">
    <name type="scientific">Bondarzewia mesenterica</name>
    <dbReference type="NCBI Taxonomy" id="1095465"/>
    <lineage>
        <taxon>Eukaryota</taxon>
        <taxon>Fungi</taxon>
        <taxon>Dikarya</taxon>
        <taxon>Basidiomycota</taxon>
        <taxon>Agaricomycotina</taxon>
        <taxon>Agaricomycetes</taxon>
        <taxon>Russulales</taxon>
        <taxon>Bondarzewiaceae</taxon>
        <taxon>Bondarzewia</taxon>
    </lineage>
</organism>
<proteinExistence type="predicted"/>
<evidence type="ECO:0008006" key="4">
    <source>
        <dbReference type="Google" id="ProtNLM"/>
    </source>
</evidence>
<dbReference type="SUPFAM" id="SSF89372">
    <property type="entry name" value="Fucose-specific lectin"/>
    <property type="match status" value="1"/>
</dbReference>
<sequence length="399" mass="43825">MTSTGAAGDNEWTFGASTSRFKHPTYTTTFFQFAITGSASEEAENRRKMSQSGGLKAAGKMAERRKTNGTEPTHAAETAASRSYLRVRDAPSSQTPLTFRRPESLIMAEFQDLTRRLLAAGGAMDPEGKSMYLLYADHSSLVSKHWTGTSFGDQDVVATSVRTNSTASYLLAQNTRRIICISSSSALRALTYNDDDEEWVDDTIPRHDVHPEGKLATSFDADNRVYVFFQDPAGRLIQVDDAWNPTVLLAEPVAGSPIATAFVEDKIHVFYISAKDNCIHYVIQGGGSGWSDELMSKCSFEEEKVKRFSVGQNEESGALEAYVLTEKSALLQIVGKQDEKVEAGEEKTVLGKVDETGTFVAGTSAECCPRLWGPRRRRAVPYPVPYPVPVPFGGPWCSW</sequence>
<evidence type="ECO:0000313" key="2">
    <source>
        <dbReference type="EMBL" id="THH06242.1"/>
    </source>
</evidence>
<evidence type="ECO:0000313" key="3">
    <source>
        <dbReference type="Proteomes" id="UP000310158"/>
    </source>
</evidence>
<dbReference type="OrthoDB" id="5367135at2759"/>